<evidence type="ECO:0000313" key="4">
    <source>
        <dbReference type="Proteomes" id="UP001652445"/>
    </source>
</evidence>
<keyword evidence="1" id="KW-0597">Phosphoprotein</keyword>
<dbReference type="SMART" id="SM00448">
    <property type="entry name" value="REC"/>
    <property type="match status" value="1"/>
</dbReference>
<dbReference type="Gene3D" id="3.40.50.2300">
    <property type="match status" value="1"/>
</dbReference>
<dbReference type="InterPro" id="IPR052048">
    <property type="entry name" value="ST_Response_Regulator"/>
</dbReference>
<evidence type="ECO:0000313" key="3">
    <source>
        <dbReference type="EMBL" id="MCU6791491.1"/>
    </source>
</evidence>
<comment type="caution">
    <text evidence="3">The sequence shown here is derived from an EMBL/GenBank/DDBJ whole genome shotgun (WGS) entry which is preliminary data.</text>
</comment>
<keyword evidence="4" id="KW-1185">Reference proteome</keyword>
<evidence type="ECO:0000256" key="1">
    <source>
        <dbReference type="PROSITE-ProRule" id="PRU00169"/>
    </source>
</evidence>
<reference evidence="3 4" key="1">
    <citation type="submission" date="2022-09" db="EMBL/GenBank/DDBJ databases">
        <authorList>
            <person name="Han X.L."/>
            <person name="Wang Q."/>
            <person name="Lu T."/>
        </authorList>
    </citation>
    <scope>NUCLEOTIDE SEQUENCE [LARGE SCALE GENOMIC DNA]</scope>
    <source>
        <strain evidence="3 4">WQ 127069</strain>
    </source>
</reference>
<feature type="modified residue" description="4-aspartylphosphate" evidence="1">
    <location>
        <position position="49"/>
    </location>
</feature>
<proteinExistence type="predicted"/>
<dbReference type="PANTHER" id="PTHR43228:SF1">
    <property type="entry name" value="TWO-COMPONENT RESPONSE REGULATOR ARR22"/>
    <property type="match status" value="1"/>
</dbReference>
<dbReference type="PROSITE" id="PS50110">
    <property type="entry name" value="RESPONSE_REGULATORY"/>
    <property type="match status" value="1"/>
</dbReference>
<dbReference type="Proteomes" id="UP001652445">
    <property type="component" value="Unassembled WGS sequence"/>
</dbReference>
<dbReference type="Pfam" id="PF00072">
    <property type="entry name" value="Response_reg"/>
    <property type="match status" value="1"/>
</dbReference>
<dbReference type="PANTHER" id="PTHR43228">
    <property type="entry name" value="TWO-COMPONENT RESPONSE REGULATOR"/>
    <property type="match status" value="1"/>
</dbReference>
<feature type="domain" description="Response regulatory" evidence="2">
    <location>
        <begin position="1"/>
        <end position="114"/>
    </location>
</feature>
<dbReference type="EMBL" id="JAOQIO010000007">
    <property type="protein sequence ID" value="MCU6791491.1"/>
    <property type="molecule type" value="Genomic_DNA"/>
</dbReference>
<name>A0ABT2UA19_9BACL</name>
<dbReference type="SUPFAM" id="SSF52172">
    <property type="entry name" value="CheY-like"/>
    <property type="match status" value="1"/>
</dbReference>
<gene>
    <name evidence="3" type="ORF">OB236_05025</name>
</gene>
<protein>
    <submittedName>
        <fullName evidence="3">Response regulator</fullName>
    </submittedName>
</protein>
<evidence type="ECO:0000259" key="2">
    <source>
        <dbReference type="PROSITE" id="PS50110"/>
    </source>
</evidence>
<organism evidence="3 4">
    <name type="scientific">Paenibacillus baimaensis</name>
    <dbReference type="NCBI Taxonomy" id="2982185"/>
    <lineage>
        <taxon>Bacteria</taxon>
        <taxon>Bacillati</taxon>
        <taxon>Bacillota</taxon>
        <taxon>Bacilli</taxon>
        <taxon>Bacillales</taxon>
        <taxon>Paenibacillaceae</taxon>
        <taxon>Paenibacillus</taxon>
    </lineage>
</organism>
<sequence>MIVDDSTVMRRNIKLILERAGHKVVVEATDGREVLASYINHKPDLVTMDITMINMDGIEALQILLKSFPQAKVVMISAVGQKQQVLDAIRSGAKSYVVKPFEADKLLEIIGKVLMAG</sequence>
<dbReference type="InterPro" id="IPR001789">
    <property type="entry name" value="Sig_transdc_resp-reg_receiver"/>
</dbReference>
<dbReference type="InterPro" id="IPR011006">
    <property type="entry name" value="CheY-like_superfamily"/>
</dbReference>
<accession>A0ABT2UA19</accession>